<feature type="compositionally biased region" description="Pro residues" evidence="7">
    <location>
        <begin position="251"/>
        <end position="261"/>
    </location>
</feature>
<name>A0A1I8GLM0_9PLAT</name>
<dbReference type="InterPro" id="IPR012677">
    <property type="entry name" value="Nucleotide-bd_a/b_plait_sf"/>
</dbReference>
<evidence type="ECO:0000313" key="9">
    <source>
        <dbReference type="Proteomes" id="UP000095280"/>
    </source>
</evidence>
<reference evidence="10" key="1">
    <citation type="submission" date="2016-11" db="UniProtKB">
        <authorList>
            <consortium name="WormBaseParasite"/>
        </authorList>
    </citation>
    <scope>IDENTIFICATION</scope>
</reference>
<evidence type="ECO:0000313" key="10">
    <source>
        <dbReference type="WBParaSite" id="maker-uti_cns_0002417-snap-gene-0.17-mRNA-1"/>
    </source>
</evidence>
<keyword evidence="4" id="KW-0507">mRNA processing</keyword>
<dbReference type="Pfam" id="PF00076">
    <property type="entry name" value="RRM_1"/>
    <property type="match status" value="1"/>
</dbReference>
<feature type="compositionally biased region" description="Gly residues" evidence="7">
    <location>
        <begin position="401"/>
        <end position="410"/>
    </location>
</feature>
<feature type="compositionally biased region" description="Pro residues" evidence="7">
    <location>
        <begin position="150"/>
        <end position="160"/>
    </location>
</feature>
<dbReference type="Pfam" id="PF25524">
    <property type="entry name" value="RSLD_CPSF6"/>
    <property type="match status" value="1"/>
</dbReference>
<dbReference type="PANTHER" id="PTHR23204">
    <property type="entry name" value="CLEAVAGE AND POLYADENYLATION SPECIFIC FACTOR"/>
    <property type="match status" value="1"/>
</dbReference>
<feature type="region of interest" description="Disordered" evidence="7">
    <location>
        <begin position="389"/>
        <end position="492"/>
    </location>
</feature>
<evidence type="ECO:0000256" key="4">
    <source>
        <dbReference type="ARBA" id="ARBA00022664"/>
    </source>
</evidence>
<dbReference type="GO" id="GO:0003723">
    <property type="term" value="F:RNA binding"/>
    <property type="evidence" value="ECO:0007669"/>
    <property type="project" value="UniProtKB-UniRule"/>
</dbReference>
<comment type="similarity">
    <text evidence="2">Belongs to the RRM CPSF6/7 family.</text>
</comment>
<accession>A0A1I8GLM0</accession>
<evidence type="ECO:0000259" key="8">
    <source>
        <dbReference type="PROSITE" id="PS50102"/>
    </source>
</evidence>
<dbReference type="AlphaFoldDB" id="A0A1I8GLM0"/>
<evidence type="ECO:0000256" key="2">
    <source>
        <dbReference type="ARBA" id="ARBA00006265"/>
    </source>
</evidence>
<evidence type="ECO:0000256" key="6">
    <source>
        <dbReference type="PROSITE-ProRule" id="PRU00176"/>
    </source>
</evidence>
<dbReference type="InterPro" id="IPR034769">
    <property type="entry name" value="CPSF6_RRM"/>
</dbReference>
<evidence type="ECO:0000256" key="3">
    <source>
        <dbReference type="ARBA" id="ARBA00016259"/>
    </source>
</evidence>
<dbReference type="SUPFAM" id="SSF54928">
    <property type="entry name" value="RNA-binding domain, RBD"/>
    <property type="match status" value="1"/>
</dbReference>
<evidence type="ECO:0000256" key="7">
    <source>
        <dbReference type="SAM" id="MobiDB-lite"/>
    </source>
</evidence>
<feature type="domain" description="RRM" evidence="8">
    <location>
        <begin position="11"/>
        <end position="91"/>
    </location>
</feature>
<dbReference type="InterPro" id="IPR057951">
    <property type="entry name" value="CPSF6/7_RSLD_N"/>
</dbReference>
<feature type="compositionally biased region" description="Pro residues" evidence="7">
    <location>
        <begin position="223"/>
        <end position="244"/>
    </location>
</feature>
<sequence length="492" mass="50658">QQQSSSYSRKVAMYVGNLTWWTTDEDILASMQELGVSDIVEIKFHENRQNGQSKGFCVLVVGSEQSSRTVMDRLPKMELHGQQPMVTHCNKQTLQYFEQQAGGGRGDRDGGGQSGSGGRSGGGREDRDGGGQQGMQQRDGYRGAGMMLPPGGPHMPPQQGMPPGSQAGGPPPQGMVMPGGRPPGMPGMPPGMPPQQGGPQPHGGMPPPGPATTAAPHINPAFFPRPPMPPGGGPPGGPGMPPQQQPGGPGQQPPGMMPGGPPQLDMFGRPIAPGSFMPHQQQHPPSSMAGPGGPGGVPVSSSGVGMPPASVAAAAGLSESDAEEMLARNKTVCSSAISRAVQDAAAGDYAAAIETLVTAISLIKQSKLAGDDRCAILINSLQDTLHGIESKSYGTSQKAGGRSGGGGGGRSSSRRRRSYSRSGSEELDDRVVSASKRSRSRSRDGGGSSSKRRRSRDRGDRYDYESGGGGGGSQSVPLISAISGPHCLQHGF</sequence>
<feature type="compositionally biased region" description="Pro residues" evidence="7">
    <location>
        <begin position="180"/>
        <end position="193"/>
    </location>
</feature>
<dbReference type="GO" id="GO:0005634">
    <property type="term" value="C:nucleus"/>
    <property type="evidence" value="ECO:0007669"/>
    <property type="project" value="UniProtKB-SubCell"/>
</dbReference>
<protein>
    <recommendedName>
        <fullName evidence="3">Cleavage and polyadenylation specificity factor subunit 6</fullName>
    </recommendedName>
</protein>
<dbReference type="WBParaSite" id="maker-uti_cns_0002417-snap-gene-0.17-mRNA-1">
    <property type="protein sequence ID" value="maker-uti_cns_0002417-snap-gene-0.17-mRNA-1"/>
    <property type="gene ID" value="maker-uti_cns_0002417-snap-gene-0.17"/>
</dbReference>
<dbReference type="CDD" id="cd12643">
    <property type="entry name" value="RRM_CFIm68"/>
    <property type="match status" value="1"/>
</dbReference>
<feature type="region of interest" description="Disordered" evidence="7">
    <location>
        <begin position="100"/>
        <end position="304"/>
    </location>
</feature>
<dbReference type="InterPro" id="IPR034772">
    <property type="entry name" value="CPSF6/7"/>
</dbReference>
<comment type="subcellular location">
    <subcellularLocation>
        <location evidence="1">Nucleus</location>
    </subcellularLocation>
</comment>
<evidence type="ECO:0000256" key="1">
    <source>
        <dbReference type="ARBA" id="ARBA00004123"/>
    </source>
</evidence>
<feature type="compositionally biased region" description="Low complexity" evidence="7">
    <location>
        <begin position="194"/>
        <end position="203"/>
    </location>
</feature>
<evidence type="ECO:0000256" key="5">
    <source>
        <dbReference type="ARBA" id="ARBA00023242"/>
    </source>
</evidence>
<dbReference type="InterPro" id="IPR035979">
    <property type="entry name" value="RBD_domain_sf"/>
</dbReference>
<dbReference type="Gene3D" id="3.30.70.330">
    <property type="match status" value="1"/>
</dbReference>
<dbReference type="Proteomes" id="UP000095280">
    <property type="component" value="Unplaced"/>
</dbReference>
<dbReference type="SMART" id="SM00360">
    <property type="entry name" value="RRM"/>
    <property type="match status" value="1"/>
</dbReference>
<dbReference type="PROSITE" id="PS50102">
    <property type="entry name" value="RRM"/>
    <property type="match status" value="1"/>
</dbReference>
<keyword evidence="9" id="KW-1185">Reference proteome</keyword>
<keyword evidence="5" id="KW-0539">Nucleus</keyword>
<dbReference type="GO" id="GO:0006397">
    <property type="term" value="P:mRNA processing"/>
    <property type="evidence" value="ECO:0007669"/>
    <property type="project" value="UniProtKB-KW"/>
</dbReference>
<feature type="compositionally biased region" description="Gly residues" evidence="7">
    <location>
        <begin position="111"/>
        <end position="121"/>
    </location>
</feature>
<keyword evidence="6" id="KW-0694">RNA-binding</keyword>
<feature type="compositionally biased region" description="Low complexity" evidence="7">
    <location>
        <begin position="134"/>
        <end position="149"/>
    </location>
</feature>
<proteinExistence type="inferred from homology"/>
<dbReference type="InterPro" id="IPR000504">
    <property type="entry name" value="RRM_dom"/>
</dbReference>
<organism evidence="9 10">
    <name type="scientific">Macrostomum lignano</name>
    <dbReference type="NCBI Taxonomy" id="282301"/>
    <lineage>
        <taxon>Eukaryota</taxon>
        <taxon>Metazoa</taxon>
        <taxon>Spiralia</taxon>
        <taxon>Lophotrochozoa</taxon>
        <taxon>Platyhelminthes</taxon>
        <taxon>Rhabditophora</taxon>
        <taxon>Macrostomorpha</taxon>
        <taxon>Macrostomida</taxon>
        <taxon>Macrostomidae</taxon>
        <taxon>Macrostomum</taxon>
    </lineage>
</organism>